<evidence type="ECO:0000313" key="3">
    <source>
        <dbReference type="Proteomes" id="UP001148838"/>
    </source>
</evidence>
<evidence type="ECO:0000313" key="2">
    <source>
        <dbReference type="EMBL" id="KAJ4449885.1"/>
    </source>
</evidence>
<evidence type="ECO:0000256" key="1">
    <source>
        <dbReference type="SAM" id="MobiDB-lite"/>
    </source>
</evidence>
<name>A0ABQ8TW66_PERAM</name>
<feature type="region of interest" description="Disordered" evidence="1">
    <location>
        <begin position="68"/>
        <end position="135"/>
    </location>
</feature>
<feature type="region of interest" description="Disordered" evidence="1">
    <location>
        <begin position="1"/>
        <end position="39"/>
    </location>
</feature>
<reference evidence="2 3" key="1">
    <citation type="journal article" date="2022" name="Allergy">
        <title>Genome assembly and annotation of Periplaneta americana reveal a comprehensive cockroach allergen profile.</title>
        <authorList>
            <person name="Wang L."/>
            <person name="Xiong Q."/>
            <person name="Saelim N."/>
            <person name="Wang L."/>
            <person name="Nong W."/>
            <person name="Wan A.T."/>
            <person name="Shi M."/>
            <person name="Liu X."/>
            <person name="Cao Q."/>
            <person name="Hui J.H.L."/>
            <person name="Sookrung N."/>
            <person name="Leung T.F."/>
            <person name="Tungtrongchitr A."/>
            <person name="Tsui S.K.W."/>
        </authorList>
    </citation>
    <scope>NUCLEOTIDE SEQUENCE [LARGE SCALE GENOMIC DNA]</scope>
    <source>
        <strain evidence="2">PWHHKU_190912</strain>
    </source>
</reference>
<comment type="caution">
    <text evidence="2">The sequence shown here is derived from an EMBL/GenBank/DDBJ whole genome shotgun (WGS) entry which is preliminary data.</text>
</comment>
<keyword evidence="3" id="KW-1185">Reference proteome</keyword>
<feature type="compositionally biased region" description="Polar residues" evidence="1">
    <location>
        <begin position="82"/>
        <end position="104"/>
    </location>
</feature>
<dbReference type="EMBL" id="JAJSOF020000003">
    <property type="protein sequence ID" value="KAJ4449885.1"/>
    <property type="molecule type" value="Genomic_DNA"/>
</dbReference>
<protein>
    <submittedName>
        <fullName evidence="2">Uncharacterized protein</fullName>
    </submittedName>
</protein>
<organism evidence="2 3">
    <name type="scientific">Periplaneta americana</name>
    <name type="common">American cockroach</name>
    <name type="synonym">Blatta americana</name>
    <dbReference type="NCBI Taxonomy" id="6978"/>
    <lineage>
        <taxon>Eukaryota</taxon>
        <taxon>Metazoa</taxon>
        <taxon>Ecdysozoa</taxon>
        <taxon>Arthropoda</taxon>
        <taxon>Hexapoda</taxon>
        <taxon>Insecta</taxon>
        <taxon>Pterygota</taxon>
        <taxon>Neoptera</taxon>
        <taxon>Polyneoptera</taxon>
        <taxon>Dictyoptera</taxon>
        <taxon>Blattodea</taxon>
        <taxon>Blattoidea</taxon>
        <taxon>Blattidae</taxon>
        <taxon>Blattinae</taxon>
        <taxon>Periplaneta</taxon>
    </lineage>
</organism>
<feature type="compositionally biased region" description="Basic residues" evidence="1">
    <location>
        <begin position="70"/>
        <end position="80"/>
    </location>
</feature>
<feature type="compositionally biased region" description="Low complexity" evidence="1">
    <location>
        <begin position="111"/>
        <end position="127"/>
    </location>
</feature>
<gene>
    <name evidence="2" type="ORF">ANN_01291</name>
</gene>
<accession>A0ABQ8TW66</accession>
<proteinExistence type="predicted"/>
<dbReference type="Proteomes" id="UP001148838">
    <property type="component" value="Unassembled WGS sequence"/>
</dbReference>
<sequence>MAGLCEGGNEPPGSLKTKPPAHNNKQESIGNPSPPSLLPIQQLHDIEEEEDHQIDQLELLDQQISSSTSLRRKKKNRRHFTNVFNNSPSPTFSVTTPVKSTPATKNKVRTRSVTSTTSSDTSGGSITKMQAEQGSIGDLKSYHNRYLRNRRHTLANVRRTDLEGEMVASQITRLEGLKAPTHAQAAWPIHLNSPSLCSCSKTGLNLKSDTKKDSLMKELGQEIMG</sequence>